<feature type="transmembrane region" description="Helical" evidence="7">
    <location>
        <begin position="339"/>
        <end position="361"/>
    </location>
</feature>
<comment type="subcellular location">
    <subcellularLocation>
        <location evidence="1">Cell membrane</location>
        <topology evidence="1">Multi-pass membrane protein</topology>
    </subcellularLocation>
</comment>
<feature type="transmembrane region" description="Helical" evidence="7">
    <location>
        <begin position="298"/>
        <end position="319"/>
    </location>
</feature>
<sequence>MNKMANPTTALLTERRFLPYFITQFLGAFNDNIFKNVLLLFVAFAGPQALPISSNLFINLAAGLFILPFFLFSATAGVLADKLEKSRYIRWVKLLEIAIMLCGAIGFITQSYGISLFLLFLMGTQSAFFGPVKYALLPQQLKSEELVPGNALVETGTFLAILLGTLGAGLIASADNAHYFAAAAVVIFAVLGYLSSRAIPLAPASAPHLEFRWQPITQTKQTLRIAKRDRAIFQSIMAISWFWFLGAGYLTQFPNFTKLHLNGNEAAVSFLLALFSVGIAVGSLACDKLSGHRIEVGIVPLGSVGISFFGYLMATSIPADLPIFSTFADFVTYSALWPLFAYLLLIGVFGGVFIVPLYAMLQQRAKVTERAQVIAALNIYNSLFMVGSAALGIVCLSVLEMSIPQLFALLAVLNVLVALYIFLQVPIFAVRFLVWILTHTLYRVRHKNLHHIPEQGGALLVCNHVSYMDALLLSAVCPRLIHFVMEEEYANLPLLKRFLKRAGVIPISANNRASLRRAFADIEHSLNEGNLVCIFPEGRLTADGEMNPFMRGLDLILHRSPVPVVPLALKGLWGSYFSRYKGRACQGVPRRFRSQLEIEAGMPVAPEQANSAVMHEKVAQLRGDWR</sequence>
<feature type="transmembrane region" description="Helical" evidence="7">
    <location>
        <begin position="91"/>
        <end position="108"/>
    </location>
</feature>
<evidence type="ECO:0000256" key="2">
    <source>
        <dbReference type="ARBA" id="ARBA00022448"/>
    </source>
</evidence>
<dbReference type="KEGG" id="vco:VC0395_A1552"/>
<dbReference type="CDD" id="cd07989">
    <property type="entry name" value="LPLAT_AGPAT-like"/>
    <property type="match status" value="1"/>
</dbReference>
<feature type="transmembrane region" description="Helical" evidence="7">
    <location>
        <begin position="231"/>
        <end position="251"/>
    </location>
</feature>
<keyword evidence="6 7" id="KW-0472">Membrane</keyword>
<dbReference type="eggNOG" id="COG2814">
    <property type="taxonomic scope" value="Bacteria"/>
</dbReference>
<protein>
    <submittedName>
        <fullName evidence="9">Membrane protein</fullName>
    </submittedName>
</protein>
<feature type="transmembrane region" description="Helical" evidence="7">
    <location>
        <begin position="114"/>
        <end position="137"/>
    </location>
</feature>
<dbReference type="SMART" id="SM00563">
    <property type="entry name" value="PlsC"/>
    <property type="match status" value="1"/>
</dbReference>
<evidence type="ECO:0000256" key="5">
    <source>
        <dbReference type="ARBA" id="ARBA00022989"/>
    </source>
</evidence>
<dbReference type="eggNOG" id="COG0204">
    <property type="taxonomic scope" value="Bacteria"/>
</dbReference>
<feature type="transmembrane region" description="Helical" evidence="7">
    <location>
        <begin position="21"/>
        <end position="44"/>
    </location>
</feature>
<evidence type="ECO:0000313" key="9">
    <source>
        <dbReference type="EMBL" id="ABQ21928.1"/>
    </source>
</evidence>
<name>A0A0H3AMZ8_VIBC3</name>
<evidence type="ECO:0000259" key="8">
    <source>
        <dbReference type="SMART" id="SM00563"/>
    </source>
</evidence>
<dbReference type="KEGG" id="vcr:VC395_2081"/>
<feature type="transmembrane region" description="Helical" evidence="7">
    <location>
        <begin position="373"/>
        <end position="399"/>
    </location>
</feature>
<gene>
    <name evidence="9" type="ordered locus">VC0395_A1552</name>
</gene>
<feature type="transmembrane region" description="Helical" evidence="7">
    <location>
        <begin position="266"/>
        <end position="286"/>
    </location>
</feature>
<dbReference type="OrthoDB" id="9803968at2"/>
<dbReference type="PANTHER" id="PTHR43266">
    <property type="entry name" value="MACROLIDE-EFFLUX PROTEIN"/>
    <property type="match status" value="1"/>
</dbReference>
<dbReference type="PATRIC" id="fig|345073.21.peg.2009"/>
<dbReference type="GO" id="GO:0005886">
    <property type="term" value="C:plasma membrane"/>
    <property type="evidence" value="ECO:0007669"/>
    <property type="project" value="UniProtKB-SubCell"/>
</dbReference>
<keyword evidence="5 7" id="KW-1133">Transmembrane helix</keyword>
<evidence type="ECO:0000313" key="10">
    <source>
        <dbReference type="Proteomes" id="UP000000249"/>
    </source>
</evidence>
<dbReference type="CDD" id="cd06173">
    <property type="entry name" value="MFS_MefA_like"/>
    <property type="match status" value="1"/>
</dbReference>
<evidence type="ECO:0000256" key="3">
    <source>
        <dbReference type="ARBA" id="ARBA00022475"/>
    </source>
</evidence>
<dbReference type="Proteomes" id="UP000000249">
    <property type="component" value="Chromosome 1"/>
</dbReference>
<dbReference type="InterPro" id="IPR011701">
    <property type="entry name" value="MFS"/>
</dbReference>
<keyword evidence="4 7" id="KW-0812">Transmembrane</keyword>
<evidence type="ECO:0000256" key="7">
    <source>
        <dbReference type="SAM" id="Phobius"/>
    </source>
</evidence>
<dbReference type="Pfam" id="PF07690">
    <property type="entry name" value="MFS_1"/>
    <property type="match status" value="1"/>
</dbReference>
<feature type="transmembrane region" description="Helical" evidence="7">
    <location>
        <begin position="405"/>
        <end position="437"/>
    </location>
</feature>
<keyword evidence="3" id="KW-1003">Cell membrane</keyword>
<evidence type="ECO:0000256" key="1">
    <source>
        <dbReference type="ARBA" id="ARBA00004651"/>
    </source>
</evidence>
<dbReference type="GO" id="GO:0022857">
    <property type="term" value="F:transmembrane transporter activity"/>
    <property type="evidence" value="ECO:0007669"/>
    <property type="project" value="InterPro"/>
</dbReference>
<dbReference type="InterPro" id="IPR002123">
    <property type="entry name" value="Plipid/glycerol_acylTrfase"/>
</dbReference>
<accession>A0A0H3AMZ8</accession>
<reference evidence="9 10" key="1">
    <citation type="submission" date="2007-03" db="EMBL/GenBank/DDBJ databases">
        <authorList>
            <person name="Heidelberg J."/>
        </authorList>
    </citation>
    <scope>NUCLEOTIDE SEQUENCE [LARGE SCALE GENOMIC DNA]</scope>
    <source>
        <strain evidence="10">ATCC 39541 / Classical Ogawa 395 / O395</strain>
    </source>
</reference>
<dbReference type="GO" id="GO:0016746">
    <property type="term" value="F:acyltransferase activity"/>
    <property type="evidence" value="ECO:0007669"/>
    <property type="project" value="InterPro"/>
</dbReference>
<dbReference type="FunFam" id="1.20.1250.20:FF:000348">
    <property type="entry name" value="1-acyl-sn-glycerol-3-phosphate acyltransferase"/>
    <property type="match status" value="1"/>
</dbReference>
<dbReference type="AlphaFoldDB" id="A0A0H3AMZ8"/>
<keyword evidence="2" id="KW-0813">Transport</keyword>
<feature type="transmembrane region" description="Helical" evidence="7">
    <location>
        <begin position="56"/>
        <end position="79"/>
    </location>
</feature>
<evidence type="ECO:0000256" key="6">
    <source>
        <dbReference type="ARBA" id="ARBA00023136"/>
    </source>
</evidence>
<dbReference type="EMBL" id="CP000627">
    <property type="protein sequence ID" value="ABQ21928.1"/>
    <property type="molecule type" value="Genomic_DNA"/>
</dbReference>
<organism evidence="9 10">
    <name type="scientific">Vibrio cholerae serotype O1 (strain ATCC 39541 / Classical Ogawa 395 / O395)</name>
    <dbReference type="NCBI Taxonomy" id="345073"/>
    <lineage>
        <taxon>Bacteria</taxon>
        <taxon>Pseudomonadati</taxon>
        <taxon>Pseudomonadota</taxon>
        <taxon>Gammaproteobacteria</taxon>
        <taxon>Vibrionales</taxon>
        <taxon>Vibrionaceae</taxon>
        <taxon>Vibrio</taxon>
    </lineage>
</organism>
<dbReference type="InterPro" id="IPR036259">
    <property type="entry name" value="MFS_trans_sf"/>
</dbReference>
<feature type="domain" description="Phospholipid/glycerol acyltransferase" evidence="8">
    <location>
        <begin position="458"/>
        <end position="572"/>
    </location>
</feature>
<feature type="transmembrane region" description="Helical" evidence="7">
    <location>
        <begin position="149"/>
        <end position="171"/>
    </location>
</feature>
<dbReference type="SUPFAM" id="SSF103473">
    <property type="entry name" value="MFS general substrate transporter"/>
    <property type="match status" value="1"/>
</dbReference>
<dbReference type="Pfam" id="PF01553">
    <property type="entry name" value="Acyltransferase"/>
    <property type="match status" value="1"/>
</dbReference>
<proteinExistence type="predicted"/>
<dbReference type="Gene3D" id="1.20.1250.20">
    <property type="entry name" value="MFS general substrate transporter like domains"/>
    <property type="match status" value="1"/>
</dbReference>
<evidence type="ECO:0000256" key="4">
    <source>
        <dbReference type="ARBA" id="ARBA00022692"/>
    </source>
</evidence>
<dbReference type="SUPFAM" id="SSF69593">
    <property type="entry name" value="Glycerol-3-phosphate (1)-acyltransferase"/>
    <property type="match status" value="1"/>
</dbReference>
<dbReference type="PANTHER" id="PTHR43266:SF2">
    <property type="entry name" value="MAJOR FACILITATOR SUPERFAMILY (MFS) PROFILE DOMAIN-CONTAINING PROTEIN"/>
    <property type="match status" value="1"/>
</dbReference>
<feature type="transmembrane region" description="Helical" evidence="7">
    <location>
        <begin position="177"/>
        <end position="194"/>
    </location>
</feature>